<protein>
    <submittedName>
        <fullName evidence="1">Actin cytoskeleton-regulatory complex protein pan1, putative isoform 1</fullName>
    </submittedName>
</protein>
<gene>
    <name evidence="1" type="ORF">OWV82_023474</name>
</gene>
<proteinExistence type="predicted"/>
<dbReference type="EMBL" id="CM051406">
    <property type="protein sequence ID" value="KAJ4703594.1"/>
    <property type="molecule type" value="Genomic_DNA"/>
</dbReference>
<sequence length="389" mass="42342">MCSNTSSTSGAGVSGSGGDDGDYASIILKKPKRQRVPKRGPGVAELEKILREQESKNHADKGNVPFVPDQNHHLSPPPPPPMTMLYSNIGKSNAFSGGVNGGNNGVRIGGAGIVLPEQALLPTIWSSSESSVREEAPKIPAGYPFSTNFVHGSDQIHHSPLMLQKKHCQYPSPTINLFPHSGSLSSISDNPSAGFYVHLEPPSNQRSSHHIYSSLLPEGEKMIGTKRPRTFSMENNSGPPMFHCQVPSPFSHTHTLDQSPSSCNHPPQFILRRDDTVVFRDPAKKFITEYGAVNGNFVLFGSPESPSPLTLTSPQEFSRYSSLSFQESISEGSHQMSSHGESVHRKPFYSFLIPDEQTGNEEEETTLSLDTERSGGGARRETVDLNLKL</sequence>
<keyword evidence="2" id="KW-1185">Reference proteome</keyword>
<evidence type="ECO:0000313" key="2">
    <source>
        <dbReference type="Proteomes" id="UP001164539"/>
    </source>
</evidence>
<dbReference type="Proteomes" id="UP001164539">
    <property type="component" value="Chromosome 13"/>
</dbReference>
<accession>A0ACC1WYQ5</accession>
<organism evidence="1 2">
    <name type="scientific">Melia azedarach</name>
    <name type="common">Chinaberry tree</name>
    <dbReference type="NCBI Taxonomy" id="155640"/>
    <lineage>
        <taxon>Eukaryota</taxon>
        <taxon>Viridiplantae</taxon>
        <taxon>Streptophyta</taxon>
        <taxon>Embryophyta</taxon>
        <taxon>Tracheophyta</taxon>
        <taxon>Spermatophyta</taxon>
        <taxon>Magnoliopsida</taxon>
        <taxon>eudicotyledons</taxon>
        <taxon>Gunneridae</taxon>
        <taxon>Pentapetalae</taxon>
        <taxon>rosids</taxon>
        <taxon>malvids</taxon>
        <taxon>Sapindales</taxon>
        <taxon>Meliaceae</taxon>
        <taxon>Melia</taxon>
    </lineage>
</organism>
<reference evidence="1 2" key="1">
    <citation type="journal article" date="2023" name="Science">
        <title>Complex scaffold remodeling in plant triterpene biosynthesis.</title>
        <authorList>
            <person name="De La Pena R."/>
            <person name="Hodgson H."/>
            <person name="Liu J.C."/>
            <person name="Stephenson M.J."/>
            <person name="Martin A.C."/>
            <person name="Owen C."/>
            <person name="Harkess A."/>
            <person name="Leebens-Mack J."/>
            <person name="Jimenez L.E."/>
            <person name="Osbourn A."/>
            <person name="Sattely E.S."/>
        </authorList>
    </citation>
    <scope>NUCLEOTIDE SEQUENCE [LARGE SCALE GENOMIC DNA]</scope>
    <source>
        <strain evidence="2">cv. JPN11</strain>
        <tissue evidence="1">Leaf</tissue>
    </source>
</reference>
<name>A0ACC1WYQ5_MELAZ</name>
<evidence type="ECO:0000313" key="1">
    <source>
        <dbReference type="EMBL" id="KAJ4703594.1"/>
    </source>
</evidence>
<comment type="caution">
    <text evidence="1">The sequence shown here is derived from an EMBL/GenBank/DDBJ whole genome shotgun (WGS) entry which is preliminary data.</text>
</comment>